<name>A0ABN2BIH5_9ACTN</name>
<keyword evidence="2" id="KW-1185">Reference proteome</keyword>
<protein>
    <submittedName>
        <fullName evidence="1">Uncharacterized protein</fullName>
    </submittedName>
</protein>
<evidence type="ECO:0000313" key="2">
    <source>
        <dbReference type="Proteomes" id="UP001501470"/>
    </source>
</evidence>
<accession>A0ABN2BIH5</accession>
<evidence type="ECO:0000313" key="1">
    <source>
        <dbReference type="EMBL" id="GAA1541743.1"/>
    </source>
</evidence>
<dbReference type="EMBL" id="BAAAQD010000016">
    <property type="protein sequence ID" value="GAA1541743.1"/>
    <property type="molecule type" value="Genomic_DNA"/>
</dbReference>
<organism evidence="1 2">
    <name type="scientific">Dactylosporangium maewongense</name>
    <dbReference type="NCBI Taxonomy" id="634393"/>
    <lineage>
        <taxon>Bacteria</taxon>
        <taxon>Bacillati</taxon>
        <taxon>Actinomycetota</taxon>
        <taxon>Actinomycetes</taxon>
        <taxon>Micromonosporales</taxon>
        <taxon>Micromonosporaceae</taxon>
        <taxon>Dactylosporangium</taxon>
    </lineage>
</organism>
<sequence>MGWVTRKATKQAITHTAPTPWLIRTVAEDLIWWGSVSDRRSLRPDQKRKATLTTPSAAPATVAVTIDQPRSDIAAISLWASMLTPIAVMSRSGSTTIVGCRSTTFPDLRLAIPHHGRQFRVWQSRVGQRTNRLLEPAAGGVLGKRGARGGASGGGGT</sequence>
<reference evidence="1 2" key="1">
    <citation type="journal article" date="2019" name="Int. J. Syst. Evol. Microbiol.">
        <title>The Global Catalogue of Microorganisms (GCM) 10K type strain sequencing project: providing services to taxonomists for standard genome sequencing and annotation.</title>
        <authorList>
            <consortium name="The Broad Institute Genomics Platform"/>
            <consortium name="The Broad Institute Genome Sequencing Center for Infectious Disease"/>
            <person name="Wu L."/>
            <person name="Ma J."/>
        </authorList>
    </citation>
    <scope>NUCLEOTIDE SEQUENCE [LARGE SCALE GENOMIC DNA]</scope>
    <source>
        <strain evidence="1 2">JCM 15933</strain>
    </source>
</reference>
<dbReference type="Proteomes" id="UP001501470">
    <property type="component" value="Unassembled WGS sequence"/>
</dbReference>
<gene>
    <name evidence="1" type="ORF">GCM10009827_071530</name>
</gene>
<proteinExistence type="predicted"/>
<comment type="caution">
    <text evidence="1">The sequence shown here is derived from an EMBL/GenBank/DDBJ whole genome shotgun (WGS) entry which is preliminary data.</text>
</comment>